<evidence type="ECO:0000313" key="3">
    <source>
        <dbReference type="Proteomes" id="UP000651050"/>
    </source>
</evidence>
<protein>
    <submittedName>
        <fullName evidence="2">Thiosulfate oxidation carrier complex protein SoxZ</fullName>
    </submittedName>
</protein>
<evidence type="ECO:0000259" key="1">
    <source>
        <dbReference type="Pfam" id="PF08770"/>
    </source>
</evidence>
<dbReference type="InterPro" id="IPR013783">
    <property type="entry name" value="Ig-like_fold"/>
</dbReference>
<dbReference type="EMBL" id="JADWYS010000001">
    <property type="protein sequence ID" value="MBG9387414.1"/>
    <property type="molecule type" value="Genomic_DNA"/>
</dbReference>
<comment type="caution">
    <text evidence="2">The sequence shown here is derived from an EMBL/GenBank/DDBJ whole genome shotgun (WGS) entry which is preliminary data.</text>
</comment>
<name>A0A931H2I8_9BURK</name>
<dbReference type="RefSeq" id="WP_196985338.1">
    <property type="nucleotide sequence ID" value="NZ_JADWYS010000001.1"/>
</dbReference>
<keyword evidence="3" id="KW-1185">Reference proteome</keyword>
<reference evidence="2" key="1">
    <citation type="submission" date="2020-11" db="EMBL/GenBank/DDBJ databases">
        <title>Bacterial whole genome sequence for Caenimonas sp. DR4.4.</title>
        <authorList>
            <person name="Le V."/>
            <person name="Ko S.-R."/>
            <person name="Ahn C.-Y."/>
            <person name="Oh H.-M."/>
        </authorList>
    </citation>
    <scope>NUCLEOTIDE SEQUENCE</scope>
    <source>
        <strain evidence="2">DR4.4</strain>
    </source>
</reference>
<dbReference type="Proteomes" id="UP000651050">
    <property type="component" value="Unassembled WGS sequence"/>
</dbReference>
<dbReference type="InterPro" id="IPR014756">
    <property type="entry name" value="Ig_E-set"/>
</dbReference>
<accession>A0A931H2I8</accession>
<sequence length="103" mass="11129">MSDPMRIRAQSQGGNAVVRVLMSHEMETGLRKDAAGKTVPAWHITEVTAMHNGKQVLAAEWGPAVAKNPFLQFTVKGAKAGDKIAISWKDNKGDTRTDEAVVT</sequence>
<dbReference type="Gene3D" id="2.60.40.10">
    <property type="entry name" value="Immunoglobulins"/>
    <property type="match status" value="1"/>
</dbReference>
<dbReference type="InterPro" id="IPR030995">
    <property type="entry name" value="SoxZ"/>
</dbReference>
<dbReference type="NCBIfam" id="TIGR04490">
    <property type="entry name" value="SoxZ_true"/>
    <property type="match status" value="1"/>
</dbReference>
<proteinExistence type="predicted"/>
<gene>
    <name evidence="2" type="primary">soxZ</name>
    <name evidence="2" type="ORF">I5803_05240</name>
</gene>
<dbReference type="Pfam" id="PF08770">
    <property type="entry name" value="SoxZ"/>
    <property type="match status" value="1"/>
</dbReference>
<feature type="domain" description="Sulphur oxidation protein SoxZ" evidence="1">
    <location>
        <begin position="7"/>
        <end position="100"/>
    </location>
</feature>
<dbReference type="SUPFAM" id="SSF81296">
    <property type="entry name" value="E set domains"/>
    <property type="match status" value="1"/>
</dbReference>
<evidence type="ECO:0000313" key="2">
    <source>
        <dbReference type="EMBL" id="MBG9387414.1"/>
    </source>
</evidence>
<organism evidence="2 3">
    <name type="scientific">Caenimonas aquaedulcis</name>
    <dbReference type="NCBI Taxonomy" id="2793270"/>
    <lineage>
        <taxon>Bacteria</taxon>
        <taxon>Pseudomonadati</taxon>
        <taxon>Pseudomonadota</taxon>
        <taxon>Betaproteobacteria</taxon>
        <taxon>Burkholderiales</taxon>
        <taxon>Comamonadaceae</taxon>
        <taxon>Caenimonas</taxon>
    </lineage>
</organism>
<dbReference type="InterPro" id="IPR014880">
    <property type="entry name" value="SoxZ_dom"/>
</dbReference>
<dbReference type="AlphaFoldDB" id="A0A931H2I8"/>